<comment type="pathway">
    <text evidence="2">Glycolipid biosynthesis; lipid IV(A) biosynthesis; lipid IV(A) from (3R)-3-hydroxytetradecanoyl-[acyl-carrier-protein] and UDP-N-acetyl-alpha-D-glucosamine: step 2/6.</text>
</comment>
<evidence type="ECO:0000256" key="6">
    <source>
        <dbReference type="ARBA" id="ARBA00022723"/>
    </source>
</evidence>
<dbReference type="GO" id="GO:0016020">
    <property type="term" value="C:membrane"/>
    <property type="evidence" value="ECO:0007669"/>
    <property type="project" value="GOC"/>
</dbReference>
<protein>
    <recommendedName>
        <fullName evidence="3">UDP-3-O-acyl-N-acetylglucosamine deacetylase</fullName>
        <ecNumber evidence="3">3.5.1.108</ecNumber>
    </recommendedName>
</protein>
<dbReference type="Pfam" id="PF03331">
    <property type="entry name" value="LpxC"/>
    <property type="match status" value="2"/>
</dbReference>
<dbReference type="PANTHER" id="PTHR33694:SF1">
    <property type="entry name" value="UDP-3-O-ACYL-N-ACETYLGLUCOSAMINE DEACETYLASE 1, MITOCHONDRIAL-RELATED"/>
    <property type="match status" value="1"/>
</dbReference>
<dbReference type="GO" id="GO:0103117">
    <property type="term" value="F:UDP-3-O-acyl-N-acetylglucosamine deacetylase activity"/>
    <property type="evidence" value="ECO:0007669"/>
    <property type="project" value="UniProtKB-EC"/>
</dbReference>
<evidence type="ECO:0000256" key="7">
    <source>
        <dbReference type="ARBA" id="ARBA00022801"/>
    </source>
</evidence>
<dbReference type="InterPro" id="IPR020568">
    <property type="entry name" value="Ribosomal_Su5_D2-typ_SF"/>
</dbReference>
<name>A0A644VM55_9ZZZZ</name>
<comment type="caution">
    <text evidence="11">The sequence shown here is derived from an EMBL/GenBank/DDBJ whole genome shotgun (WGS) entry which is preliminary data.</text>
</comment>
<dbReference type="PANTHER" id="PTHR33694">
    <property type="entry name" value="UDP-3-O-ACYL-N-ACETYLGLUCOSAMINE DEACETYLASE 1, MITOCHONDRIAL-RELATED"/>
    <property type="match status" value="1"/>
</dbReference>
<comment type="catalytic activity">
    <reaction evidence="10">
        <text>a UDP-3-O-[(3R)-3-hydroxyacyl]-N-acetyl-alpha-D-glucosamine + H2O = a UDP-3-O-[(3R)-3-hydroxyacyl]-alpha-D-glucosamine + acetate</text>
        <dbReference type="Rhea" id="RHEA:67816"/>
        <dbReference type="ChEBI" id="CHEBI:15377"/>
        <dbReference type="ChEBI" id="CHEBI:30089"/>
        <dbReference type="ChEBI" id="CHEBI:137740"/>
        <dbReference type="ChEBI" id="CHEBI:173225"/>
        <dbReference type="EC" id="3.5.1.108"/>
    </reaction>
</comment>
<evidence type="ECO:0000256" key="4">
    <source>
        <dbReference type="ARBA" id="ARBA00022516"/>
    </source>
</evidence>
<evidence type="ECO:0000256" key="3">
    <source>
        <dbReference type="ARBA" id="ARBA00012745"/>
    </source>
</evidence>
<dbReference type="Gene3D" id="3.30.1700.10">
    <property type="entry name" value="lpxc deacetylase, domain 2"/>
    <property type="match status" value="1"/>
</dbReference>
<comment type="cofactor">
    <cofactor evidence="1">
        <name>Zn(2+)</name>
        <dbReference type="ChEBI" id="CHEBI:29105"/>
    </cofactor>
</comment>
<keyword evidence="9" id="KW-0443">Lipid metabolism</keyword>
<dbReference type="SUPFAM" id="SSF54211">
    <property type="entry name" value="Ribosomal protein S5 domain 2-like"/>
    <property type="match status" value="2"/>
</dbReference>
<dbReference type="EC" id="3.5.1.108" evidence="3"/>
<dbReference type="GO" id="GO:0009245">
    <property type="term" value="P:lipid A biosynthetic process"/>
    <property type="evidence" value="ECO:0007669"/>
    <property type="project" value="UniProtKB-KW"/>
</dbReference>
<evidence type="ECO:0000256" key="8">
    <source>
        <dbReference type="ARBA" id="ARBA00022833"/>
    </source>
</evidence>
<dbReference type="InterPro" id="IPR011334">
    <property type="entry name" value="UDP-acyl_GlcNac_deAcase_C"/>
</dbReference>
<proteinExistence type="inferred from homology"/>
<dbReference type="EMBL" id="VSSQ01000357">
    <property type="protein sequence ID" value="MPL92416.1"/>
    <property type="molecule type" value="Genomic_DNA"/>
</dbReference>
<keyword evidence="4" id="KW-0444">Lipid biosynthesis</keyword>
<keyword evidence="6" id="KW-0479">Metal-binding</keyword>
<evidence type="ECO:0000256" key="9">
    <source>
        <dbReference type="ARBA" id="ARBA00023098"/>
    </source>
</evidence>
<sequence>MKQKTIRDSFVIEGIALHTGLNIRLKANPAPINHGIIIRRTDLEGQPTIEAIAENVGYTVRGTVLMNDQMQVSTIEHAMAAFFAAGIDNCLFEVDGPEFPILDGSAKLFRDKIQEVGIEVQDATKDFITITEEIEYKTESGSVIKAYPADKLELEVMIGFDSAVLREQTASLDDLKDFNAKTASARTFVFVREIEPLLNMNLIKGGDLKNAIVIYDKIMPQEWIDMLTEKLHQPRVDANKLGYLNGGIKFENEPAMHKLLDLVGDLALVGRPIKGRIIAKYPGHKINTEFAQLLRKTFITEKK</sequence>
<accession>A0A644VM55</accession>
<gene>
    <name evidence="11" type="primary">lpxC_4</name>
    <name evidence="11" type="ORF">SDC9_38517</name>
</gene>
<dbReference type="Gene3D" id="3.30.230.20">
    <property type="entry name" value="lpxc deacetylase, domain 1"/>
    <property type="match status" value="1"/>
</dbReference>
<evidence type="ECO:0000256" key="1">
    <source>
        <dbReference type="ARBA" id="ARBA00001947"/>
    </source>
</evidence>
<dbReference type="InterPro" id="IPR015870">
    <property type="entry name" value="UDP-acyl_N-AcGlcN_deAcase_N"/>
</dbReference>
<dbReference type="HAMAP" id="MF_00388">
    <property type="entry name" value="LpxC"/>
    <property type="match status" value="1"/>
</dbReference>
<evidence type="ECO:0000256" key="2">
    <source>
        <dbReference type="ARBA" id="ARBA00005002"/>
    </source>
</evidence>
<keyword evidence="5" id="KW-0441">Lipid A biosynthesis</keyword>
<reference evidence="11" key="1">
    <citation type="submission" date="2019-08" db="EMBL/GenBank/DDBJ databases">
        <authorList>
            <person name="Kucharzyk K."/>
            <person name="Murdoch R.W."/>
            <person name="Higgins S."/>
            <person name="Loffler F."/>
        </authorList>
    </citation>
    <scope>NUCLEOTIDE SEQUENCE</scope>
</reference>
<keyword evidence="8" id="KW-0862">Zinc</keyword>
<keyword evidence="7 11" id="KW-0378">Hydrolase</keyword>
<dbReference type="GO" id="GO:0046872">
    <property type="term" value="F:metal ion binding"/>
    <property type="evidence" value="ECO:0007669"/>
    <property type="project" value="UniProtKB-KW"/>
</dbReference>
<evidence type="ECO:0000256" key="5">
    <source>
        <dbReference type="ARBA" id="ARBA00022556"/>
    </source>
</evidence>
<dbReference type="InterPro" id="IPR004463">
    <property type="entry name" value="UDP-acyl_GlcNac_deAcase"/>
</dbReference>
<dbReference type="AlphaFoldDB" id="A0A644VM55"/>
<organism evidence="11">
    <name type="scientific">bioreactor metagenome</name>
    <dbReference type="NCBI Taxonomy" id="1076179"/>
    <lineage>
        <taxon>unclassified sequences</taxon>
        <taxon>metagenomes</taxon>
        <taxon>ecological metagenomes</taxon>
    </lineage>
</organism>
<evidence type="ECO:0000313" key="11">
    <source>
        <dbReference type="EMBL" id="MPL92416.1"/>
    </source>
</evidence>
<dbReference type="UniPathway" id="UPA00359">
    <property type="reaction ID" value="UER00478"/>
</dbReference>
<evidence type="ECO:0000256" key="10">
    <source>
        <dbReference type="ARBA" id="ARBA00024535"/>
    </source>
</evidence>